<protein>
    <recommendedName>
        <fullName evidence="4">Heme biosynthesis operon protein HemX</fullName>
    </recommendedName>
</protein>
<dbReference type="PANTHER" id="PTHR38043:SF1">
    <property type="entry name" value="PROTEIN HEMX"/>
    <property type="match status" value="1"/>
</dbReference>
<accession>A0A4T0V3M7</accession>
<keyword evidence="1" id="KW-0472">Membrane</keyword>
<comment type="caution">
    <text evidence="2">The sequence shown here is derived from an EMBL/GenBank/DDBJ whole genome shotgun (WGS) entry which is preliminary data.</text>
</comment>
<feature type="transmembrane region" description="Helical" evidence="1">
    <location>
        <begin position="24"/>
        <end position="43"/>
    </location>
</feature>
<dbReference type="OrthoDB" id="9787650at2"/>
<keyword evidence="1" id="KW-1133">Transmembrane helix</keyword>
<dbReference type="Proteomes" id="UP000308891">
    <property type="component" value="Unassembled WGS sequence"/>
</dbReference>
<dbReference type="AlphaFoldDB" id="A0A4T0V3M7"/>
<reference evidence="2 3" key="1">
    <citation type="submission" date="2019-04" db="EMBL/GenBank/DDBJ databases">
        <title>Crenobacter sp. nov.</title>
        <authorList>
            <person name="Shi S."/>
        </authorList>
    </citation>
    <scope>NUCLEOTIDE SEQUENCE [LARGE SCALE GENOMIC DNA]</scope>
    <source>
        <strain evidence="2 3">GY 70310</strain>
    </source>
</reference>
<evidence type="ECO:0000256" key="1">
    <source>
        <dbReference type="SAM" id="Phobius"/>
    </source>
</evidence>
<dbReference type="EMBL" id="STGJ01000002">
    <property type="protein sequence ID" value="TIC86248.1"/>
    <property type="molecule type" value="Genomic_DNA"/>
</dbReference>
<organism evidence="2 3">
    <name type="scientific">Crenobacter intestini</name>
    <dbReference type="NCBI Taxonomy" id="2563443"/>
    <lineage>
        <taxon>Bacteria</taxon>
        <taxon>Pseudomonadati</taxon>
        <taxon>Pseudomonadota</taxon>
        <taxon>Betaproteobacteria</taxon>
        <taxon>Neisseriales</taxon>
        <taxon>Neisseriaceae</taxon>
        <taxon>Crenobacter</taxon>
    </lineage>
</organism>
<dbReference type="InterPro" id="IPR007470">
    <property type="entry name" value="HemX"/>
</dbReference>
<sequence length="350" mass="38024">MTDPTPSAGQSAPAAQPAPRHGTLNVALLVALAALGVSGWQFYQTQTQLAETRLELARQIASSGIGERALKVQADATAKALRDTETRLVQIEARVNESAGQYATLEGMYQSLTNNRSDWLQAEVEHSLTIASQQLLLAGNVGAAVSALEMVEARLARFDNPQLIALKRAVSKDLASLKSLPYVDSVGVTLKLDQLMLAVDALPLAVDHHRLGPAKVAQRAALPQTAPWWERALSDFTHSIGELVNIRRMDKPEALLLSPEQAFFLRENLKMRLLDARIALMARQGSTFATDIAAAESYVARYFDRDAPATRQWLATLATLKDVPLDVELPELTGSLKAVHDLQGQAEVKP</sequence>
<dbReference type="Pfam" id="PF04375">
    <property type="entry name" value="HemX"/>
    <property type="match status" value="1"/>
</dbReference>
<proteinExistence type="predicted"/>
<keyword evidence="3" id="KW-1185">Reference proteome</keyword>
<keyword evidence="1" id="KW-0812">Transmembrane</keyword>
<evidence type="ECO:0008006" key="4">
    <source>
        <dbReference type="Google" id="ProtNLM"/>
    </source>
</evidence>
<evidence type="ECO:0000313" key="3">
    <source>
        <dbReference type="Proteomes" id="UP000308891"/>
    </source>
</evidence>
<name>A0A4T0V3M7_9NEIS</name>
<evidence type="ECO:0000313" key="2">
    <source>
        <dbReference type="EMBL" id="TIC86248.1"/>
    </source>
</evidence>
<dbReference type="PANTHER" id="PTHR38043">
    <property type="entry name" value="PROTEIN HEMX"/>
    <property type="match status" value="1"/>
</dbReference>
<gene>
    <name evidence="2" type="ORF">E5K04_02535</name>
</gene>